<reference evidence="1" key="1">
    <citation type="submission" date="2019-08" db="EMBL/GenBank/DDBJ databases">
        <authorList>
            <person name="Kucharzyk K."/>
            <person name="Murdoch R.W."/>
            <person name="Higgins S."/>
            <person name="Loffler F."/>
        </authorList>
    </citation>
    <scope>NUCLEOTIDE SEQUENCE</scope>
</reference>
<sequence length="153" mass="17800">MNTKTVFTPSRHEFSQENDFVVNLLYSNIVVFDSLKRFFHLIQLVVVGGKKSLGFCPGVLMNIFHDRPRNRNPIVGTCTSAQFIKKHKTPFRDIIDDIGCFVHFHHKRGFAQRYIVRCADAGKDLIHQSYLCGFCRDKTPYLRHNSDQRRLAQ</sequence>
<accession>A0A645CFR2</accession>
<evidence type="ECO:0000313" key="1">
    <source>
        <dbReference type="EMBL" id="MPM75787.1"/>
    </source>
</evidence>
<protein>
    <submittedName>
        <fullName evidence="1">Uncharacterized protein</fullName>
    </submittedName>
</protein>
<gene>
    <name evidence="1" type="ORF">SDC9_122781</name>
</gene>
<proteinExistence type="predicted"/>
<dbReference type="EMBL" id="VSSQ01026859">
    <property type="protein sequence ID" value="MPM75787.1"/>
    <property type="molecule type" value="Genomic_DNA"/>
</dbReference>
<comment type="caution">
    <text evidence="1">The sequence shown here is derived from an EMBL/GenBank/DDBJ whole genome shotgun (WGS) entry which is preliminary data.</text>
</comment>
<name>A0A645CFR2_9ZZZZ</name>
<dbReference type="AlphaFoldDB" id="A0A645CFR2"/>
<organism evidence="1">
    <name type="scientific">bioreactor metagenome</name>
    <dbReference type="NCBI Taxonomy" id="1076179"/>
    <lineage>
        <taxon>unclassified sequences</taxon>
        <taxon>metagenomes</taxon>
        <taxon>ecological metagenomes</taxon>
    </lineage>
</organism>